<dbReference type="Pfam" id="PF13181">
    <property type="entry name" value="TPR_8"/>
    <property type="match status" value="1"/>
</dbReference>
<organism evidence="2 3">
    <name type="scientific">Candidatus Weimeria bifida</name>
    <dbReference type="NCBI Taxonomy" id="2599074"/>
    <lineage>
        <taxon>Bacteria</taxon>
        <taxon>Bacillati</taxon>
        <taxon>Bacillota</taxon>
        <taxon>Clostridia</taxon>
        <taxon>Lachnospirales</taxon>
        <taxon>Lachnospiraceae</taxon>
        <taxon>Candidatus Weimeria</taxon>
    </lineage>
</organism>
<dbReference type="Gene3D" id="1.25.40.10">
    <property type="entry name" value="Tetratricopeptide repeat domain"/>
    <property type="match status" value="1"/>
</dbReference>
<dbReference type="AlphaFoldDB" id="A0A6N7IWQ6"/>
<proteinExistence type="predicted"/>
<dbReference type="InterPro" id="IPR011990">
    <property type="entry name" value="TPR-like_helical_dom_sf"/>
</dbReference>
<dbReference type="InterPro" id="IPR019734">
    <property type="entry name" value="TPR_rpt"/>
</dbReference>
<gene>
    <name evidence="2" type="ORF">FRC54_01780</name>
</gene>
<reference evidence="2" key="1">
    <citation type="journal article" date="2020" name="Appl. Environ. Microbiol.">
        <title>Medium-Chain Fatty Acid Synthesis by 'Candidatus Weimeria bifida' gen. nov., sp. nov., and 'Candidatus Pseudoramibacter fermentans' sp. nov.</title>
        <authorList>
            <person name="Scarborough M.J."/>
            <person name="Myers K.S."/>
            <person name="Donohue T.J."/>
            <person name="Noguera D.R."/>
        </authorList>
    </citation>
    <scope>NUCLEOTIDE SEQUENCE</scope>
    <source>
        <strain evidence="2">LCO1.1</strain>
    </source>
</reference>
<accession>A0A6N7IWQ6</accession>
<dbReference type="Proteomes" id="UP000460257">
    <property type="component" value="Unassembled WGS sequence"/>
</dbReference>
<name>A0A6N7IWQ6_9FIRM</name>
<dbReference type="GO" id="GO:0003676">
    <property type="term" value="F:nucleic acid binding"/>
    <property type="evidence" value="ECO:0007669"/>
    <property type="project" value="InterPro"/>
</dbReference>
<evidence type="ECO:0000313" key="3">
    <source>
        <dbReference type="Proteomes" id="UP000460257"/>
    </source>
</evidence>
<dbReference type="SUPFAM" id="SSF48452">
    <property type="entry name" value="TPR-like"/>
    <property type="match status" value="1"/>
</dbReference>
<sequence length="507" mass="59785">MEADEDRYYKLLTSTRTKDDVIGILEEHKNDADFPKMVTYFCMTQADVIGKLYTNYTREALSQDSQVDLYHRMIQYLPEGHPYYLALDSFYEGDFDKCLDYIRESLNKDRKSFKDTPMPLEDFIYAYVNTFKNAFPEFWDAVTQELQMINTEPGIREFCKIVPVIYESDDYYEIIQSLLNVQEITGHRSCTDELLGYEYYCDKKYENAIAYFERLDLEKEAPFFFTVFDIYFFMAWSYGSIKDYKNEIMYYQKSYEIAPEIQYTLNNLGYAYYKAKMYNRALEIFQKCLDEKADVKYAANNYVRTLLAMKRFKDAKAFVKGTSYKIYKSLLDRVNKASSTNKRISKDPELLSDDNETEDSDTELATEDADVTLGVSKQQFSAEHVLEDEIFSRIQAGKPTFGRMLKIYKRHGEFGRQYPLQGVGRLDLLAEDNLGELYVIELKKDSGYDDVYKQICSYLDWFDKNWKEKVPVHGIICLNNPSEKLIKEVHDDPRIQLYEYALSFAER</sequence>
<dbReference type="InterPro" id="IPR011856">
    <property type="entry name" value="tRNA_endonuc-like_dom_sf"/>
</dbReference>
<keyword evidence="3" id="KW-1185">Reference proteome</keyword>
<dbReference type="Gene3D" id="3.40.1350.10">
    <property type="match status" value="1"/>
</dbReference>
<dbReference type="SMART" id="SM00028">
    <property type="entry name" value="TPR"/>
    <property type="match status" value="3"/>
</dbReference>
<keyword evidence="1" id="KW-0802">TPR repeat</keyword>
<evidence type="ECO:0000256" key="1">
    <source>
        <dbReference type="PROSITE-ProRule" id="PRU00339"/>
    </source>
</evidence>
<evidence type="ECO:0000313" key="2">
    <source>
        <dbReference type="EMBL" id="MQN00713.1"/>
    </source>
</evidence>
<dbReference type="PROSITE" id="PS50005">
    <property type="entry name" value="TPR"/>
    <property type="match status" value="1"/>
</dbReference>
<dbReference type="EMBL" id="VOGC01000002">
    <property type="protein sequence ID" value="MQN00713.1"/>
    <property type="molecule type" value="Genomic_DNA"/>
</dbReference>
<comment type="caution">
    <text evidence="2">The sequence shown here is derived from an EMBL/GenBank/DDBJ whole genome shotgun (WGS) entry which is preliminary data.</text>
</comment>
<protein>
    <submittedName>
        <fullName evidence="2">Uncharacterized protein</fullName>
    </submittedName>
</protein>
<feature type="repeat" description="TPR" evidence="1">
    <location>
        <begin position="262"/>
        <end position="295"/>
    </location>
</feature>
<dbReference type="Pfam" id="PF14559">
    <property type="entry name" value="TPR_19"/>
    <property type="match status" value="1"/>
</dbReference>